<feature type="domain" description="LamG-like jellyroll fold" evidence="12">
    <location>
        <begin position="549"/>
        <end position="697"/>
    </location>
</feature>
<keyword evidence="7 11" id="KW-0720">Serine protease</keyword>
<dbReference type="Proteomes" id="UP000235036">
    <property type="component" value="Unassembled WGS sequence"/>
</dbReference>
<feature type="active site" description="Charge relay system" evidence="10">
    <location>
        <position position="118"/>
    </location>
</feature>
<evidence type="ECO:0000256" key="2">
    <source>
        <dbReference type="ARBA" id="ARBA00008764"/>
    </source>
</evidence>
<gene>
    <name evidence="13" type="ORF">CEN44_05810</name>
</gene>
<comment type="caution">
    <text evidence="13">The sequence shown here is derived from an EMBL/GenBank/DDBJ whole genome shotgun (WGS) entry which is preliminary data.</text>
</comment>
<dbReference type="SUPFAM" id="SSF49899">
    <property type="entry name" value="Concanavalin A-like lectins/glucanases"/>
    <property type="match status" value="3"/>
</dbReference>
<evidence type="ECO:0000256" key="11">
    <source>
        <dbReference type="RuleBase" id="RU004296"/>
    </source>
</evidence>
<evidence type="ECO:0000259" key="12">
    <source>
        <dbReference type="SMART" id="SM00560"/>
    </source>
</evidence>
<evidence type="ECO:0000256" key="5">
    <source>
        <dbReference type="ARBA" id="ARBA00022729"/>
    </source>
</evidence>
<feature type="domain" description="LamG-like jellyroll fold" evidence="12">
    <location>
        <begin position="805"/>
        <end position="956"/>
    </location>
</feature>
<evidence type="ECO:0000313" key="13">
    <source>
        <dbReference type="EMBL" id="PLZ92504.1"/>
    </source>
</evidence>
<dbReference type="Pfam" id="PF13365">
    <property type="entry name" value="Trypsin_2"/>
    <property type="match status" value="1"/>
</dbReference>
<dbReference type="PRINTS" id="PR00839">
    <property type="entry name" value="V8PROTEASE"/>
</dbReference>
<dbReference type="InterPro" id="IPR043504">
    <property type="entry name" value="Peptidase_S1_PA_chymotrypsin"/>
</dbReference>
<name>A0A2N6K6W1_FISMU</name>
<sequence length="1012" mass="113922">QDSDDKDEYNSITKLTEIFAIPEKLAQKVFVDGVDALEALKNISENQLAQLNPIAIGTGFLVGGTHLMTNQHVIADPKEAKECVAQFNYVKDSLGNIQTVVEYEFAPEILFVSNPALDYTLVQLKAGAFTQQAGYQFDWIQLIEDDTKVAPGINKGLLEGAENTSPITQAPTYINGDLVFIIQHPKGERKQIVQNDNRVLDYSENGLLQDFLRYGGASNYGSSGSPVFNSNWQLVALHHAAIAKDSKNQEKAKSVSAKSKNKPEIIAYQGVRICRIIENLKKKSFTDPKIASFIQDFVVTSEQLNYPPLPSALEFDGESSYIDLGADVSLDISEAITVEALIQAKPELLQGTVINRVNAYSLFWNKGQIGVKLHSSKAVLTNKCFFNDNLWHHVAFTWVKNTDNITIYLDGESQKTEEAKDFPSKSSISQKPNNKLYIGCDRETEKEGYFHGAIAEVRLWKLARTPERIKANMHRRLDKDDQAGLIGYWQFEEVGGYKVYNSAMKDVPSLPDINFFTSNQPIQPLFGLQLNGKNEYINCGDYENLKIDQAITIEAWIKSNEQNRDGIIVNRGGSWNEVGYCLWLNKGNICVDLSSNDDDNADGARGYSNNTVSVLTQNAVLNHDSWHHIAFTWEQNSKEIKIYIDGEKQSVNTSPFFEGPIGEPRVSLNIARSQNYGYYFNGCIAEVRLWKIARTQEQIKENMTRQLKEDNEKEGLVGYWQLTEAEGDEAENSVSNDDNGIVDGGKWLRPYVLLAANQSAYGVTFKTKRLKACQYPALPLPFGLKLNGDSDRIDCENNQSLDSTEALTVETWFKHRFGNCLIVSQYDRDNNGYSLSWYEGKIRVTFQSNNPYVKTIVYTRDNAPQDCVWHHIAFTWDQNSQEIAIYIDGRIQDSVVEGQCQSIVFAGQTKSIGLFTGSLNRLKQANLTIAAKDKNEIYYNVAIAEVRLWKVAHTQDHIKANMSQRLKGTEKGLIGYWRLDDGGENNKVVRNLVSDHHHGKIDGGKWFPTQSY</sequence>
<feature type="non-terminal residue" evidence="13">
    <location>
        <position position="1"/>
    </location>
</feature>
<evidence type="ECO:0000256" key="4">
    <source>
        <dbReference type="ARBA" id="ARBA00022723"/>
    </source>
</evidence>
<comment type="cofactor">
    <cofactor evidence="1">
        <name>Ca(2+)</name>
        <dbReference type="ChEBI" id="CHEBI:29108"/>
    </cofactor>
</comment>
<dbReference type="InterPro" id="IPR009003">
    <property type="entry name" value="Peptidase_S1_PA"/>
</dbReference>
<dbReference type="Gene3D" id="2.60.120.200">
    <property type="match status" value="3"/>
</dbReference>
<dbReference type="InterPro" id="IPR051360">
    <property type="entry name" value="Neuronal_Pentraxin_Related"/>
</dbReference>
<evidence type="ECO:0000256" key="6">
    <source>
        <dbReference type="ARBA" id="ARBA00022801"/>
    </source>
</evidence>
<comment type="similarity">
    <text evidence="2 11">Belongs to the peptidase S1B family.</text>
</comment>
<dbReference type="Pfam" id="PF13385">
    <property type="entry name" value="Laminin_G_3"/>
    <property type="match status" value="3"/>
</dbReference>
<evidence type="ECO:0000256" key="3">
    <source>
        <dbReference type="ARBA" id="ARBA00022670"/>
    </source>
</evidence>
<evidence type="ECO:0000256" key="9">
    <source>
        <dbReference type="ARBA" id="ARBA00023157"/>
    </source>
</evidence>
<dbReference type="PANTHER" id="PTHR19277:SF161">
    <property type="entry name" value="LAMININ G DOMAIN-CONTAINING PROTEIN"/>
    <property type="match status" value="1"/>
</dbReference>
<evidence type="ECO:0000313" key="14">
    <source>
        <dbReference type="Proteomes" id="UP000235036"/>
    </source>
</evidence>
<dbReference type="EC" id="3.4.21.-" evidence="11"/>
<dbReference type="EMBL" id="NRQW01000116">
    <property type="protein sequence ID" value="PLZ92504.1"/>
    <property type="molecule type" value="Genomic_DNA"/>
</dbReference>
<keyword evidence="3 11" id="KW-0645">Protease</keyword>
<dbReference type="GO" id="GO:0006508">
    <property type="term" value="P:proteolysis"/>
    <property type="evidence" value="ECO:0007669"/>
    <property type="project" value="UniProtKB-KW"/>
</dbReference>
<dbReference type="SUPFAM" id="SSF50494">
    <property type="entry name" value="Trypsin-like serine proteases"/>
    <property type="match status" value="1"/>
</dbReference>
<dbReference type="SMART" id="SM00560">
    <property type="entry name" value="LamGL"/>
    <property type="match status" value="2"/>
</dbReference>
<dbReference type="GO" id="GO:0046872">
    <property type="term" value="F:metal ion binding"/>
    <property type="evidence" value="ECO:0007669"/>
    <property type="project" value="UniProtKB-KW"/>
</dbReference>
<feature type="active site" description="Charge relay system" evidence="10">
    <location>
        <position position="223"/>
    </location>
</feature>
<evidence type="ECO:0000256" key="8">
    <source>
        <dbReference type="ARBA" id="ARBA00022837"/>
    </source>
</evidence>
<dbReference type="PANTHER" id="PTHR19277">
    <property type="entry name" value="PENTRAXIN"/>
    <property type="match status" value="1"/>
</dbReference>
<feature type="active site" description="Charge relay system" evidence="10">
    <location>
        <position position="72"/>
    </location>
</feature>
<evidence type="ECO:0000256" key="7">
    <source>
        <dbReference type="ARBA" id="ARBA00022825"/>
    </source>
</evidence>
<evidence type="ECO:0000256" key="10">
    <source>
        <dbReference type="PIRSR" id="PIRSR608256-1"/>
    </source>
</evidence>
<keyword evidence="8" id="KW-0106">Calcium</keyword>
<dbReference type="InterPro" id="IPR013320">
    <property type="entry name" value="ConA-like_dom_sf"/>
</dbReference>
<dbReference type="RefSeq" id="WP_146007569.1">
    <property type="nucleotide sequence ID" value="NZ_CAWNVR010000168.1"/>
</dbReference>
<protein>
    <recommendedName>
        <fullName evidence="11">Serine protease</fullName>
        <ecNumber evidence="11">3.4.21.-</ecNumber>
    </recommendedName>
</protein>
<keyword evidence="5" id="KW-0732">Signal</keyword>
<keyword evidence="9" id="KW-1015">Disulfide bond</keyword>
<dbReference type="InterPro" id="IPR006558">
    <property type="entry name" value="LamG-like"/>
</dbReference>
<dbReference type="InterPro" id="IPR008256">
    <property type="entry name" value="Peptidase_S1B"/>
</dbReference>
<organism evidence="13 14">
    <name type="scientific">Fischerella muscicola CCMEE 5323</name>
    <dbReference type="NCBI Taxonomy" id="2019572"/>
    <lineage>
        <taxon>Bacteria</taxon>
        <taxon>Bacillati</taxon>
        <taxon>Cyanobacteriota</taxon>
        <taxon>Cyanophyceae</taxon>
        <taxon>Nostocales</taxon>
        <taxon>Hapalosiphonaceae</taxon>
        <taxon>Fischerella</taxon>
    </lineage>
</organism>
<proteinExistence type="inferred from homology"/>
<dbReference type="AlphaFoldDB" id="A0A2N6K6W1"/>
<evidence type="ECO:0000256" key="1">
    <source>
        <dbReference type="ARBA" id="ARBA00001913"/>
    </source>
</evidence>
<keyword evidence="14" id="KW-1185">Reference proteome</keyword>
<reference evidence="13 14" key="1">
    <citation type="submission" date="2017-08" db="EMBL/GenBank/DDBJ databases">
        <title>Genomes of Fischerella (Mastigocladus) sp. strains.</title>
        <authorList>
            <person name="Miller S.R."/>
        </authorList>
    </citation>
    <scope>NUCLEOTIDE SEQUENCE [LARGE SCALE GENOMIC DNA]</scope>
    <source>
        <strain evidence="13 14">CCMEE 5323</strain>
    </source>
</reference>
<dbReference type="GO" id="GO:0008236">
    <property type="term" value="F:serine-type peptidase activity"/>
    <property type="evidence" value="ECO:0007669"/>
    <property type="project" value="UniProtKB-KW"/>
</dbReference>
<dbReference type="Gene3D" id="2.40.10.10">
    <property type="entry name" value="Trypsin-like serine proteases"/>
    <property type="match status" value="2"/>
</dbReference>
<accession>A0A2N6K6W1</accession>
<keyword evidence="6 11" id="KW-0378">Hydrolase</keyword>
<keyword evidence="4" id="KW-0479">Metal-binding</keyword>